<dbReference type="PANTHER" id="PTHR45453">
    <property type="entry name" value="PHOSPHATE REGULON SENSOR PROTEIN PHOR"/>
    <property type="match status" value="1"/>
</dbReference>
<reference evidence="12 13" key="1">
    <citation type="submission" date="2017-06" db="EMBL/GenBank/DDBJ databases">
        <title>Complete genome sequence of Paenibacillus donghaensis KCTC 13049T isolated from East Sea sediment, South Korea.</title>
        <authorList>
            <person name="Jung B.K."/>
            <person name="Hong S.-J."/>
            <person name="Shin J.-H."/>
        </authorList>
    </citation>
    <scope>NUCLEOTIDE SEQUENCE [LARGE SCALE GENOMIC DNA]</scope>
    <source>
        <strain evidence="12 13">KCTC 13049</strain>
    </source>
</reference>
<keyword evidence="13" id="KW-1185">Reference proteome</keyword>
<feature type="transmembrane region" description="Helical" evidence="10">
    <location>
        <begin position="122"/>
        <end position="140"/>
    </location>
</feature>
<dbReference type="KEGG" id="pdh:B9T62_19945"/>
<dbReference type="InterPro" id="IPR003661">
    <property type="entry name" value="HisK_dim/P_dom"/>
</dbReference>
<evidence type="ECO:0000256" key="6">
    <source>
        <dbReference type="ARBA" id="ARBA00022741"/>
    </source>
</evidence>
<evidence type="ECO:0000256" key="3">
    <source>
        <dbReference type="ARBA" id="ARBA00012438"/>
    </source>
</evidence>
<dbReference type="Pfam" id="PF00512">
    <property type="entry name" value="HisKA"/>
    <property type="match status" value="1"/>
</dbReference>
<dbReference type="PANTHER" id="PTHR45453:SF1">
    <property type="entry name" value="PHOSPHATE REGULON SENSOR PROTEIN PHOR"/>
    <property type="match status" value="1"/>
</dbReference>
<dbReference type="AlphaFoldDB" id="A0A2Z2K8G9"/>
<sequence length="424" mass="47373">METGEQPMNRFSIFTNMDVRRLFGVLAAVPLVLLLAGLLNSQIALHGLETKLIERDYRIAGYLLEHGIRETEVAAAYSGEASAAQSFTGRKFLSGQGYTSETGREVLPEADQLRTRLLLGNILWAVLGACLILLPFLFYFKRQQNTLEDAQTVVVAFMRGNTASRLDCEKEGSLYQFFTAVNELATSLHAHVQAEQERKAFLKNTLEDISHQLKTPLAALSMYNEIILEDANNPDVVRKFSLQTTASLQRMERLIDNLLRITKLDAGTVKMDKQPYQLQQLLQETMLQYEASAQQERKTITLQGPEATILYCDAAWMAEAAGNLLKNALEHTAAGGRIHVCWRETPALVTIRFQDDGKGIHPQDLHHIFKRFYRSRFAQEIDGTGLGLPVTKSIVEAFGGSLSVESEPGSGCVFTMNFVKLTRL</sequence>
<dbReference type="GO" id="GO:0016036">
    <property type="term" value="P:cellular response to phosphate starvation"/>
    <property type="evidence" value="ECO:0007669"/>
    <property type="project" value="TreeGrafter"/>
</dbReference>
<keyword evidence="7" id="KW-0418">Kinase</keyword>
<keyword evidence="10" id="KW-0812">Transmembrane</keyword>
<keyword evidence="10" id="KW-1133">Transmembrane helix</keyword>
<dbReference type="GO" id="GO:0005524">
    <property type="term" value="F:ATP binding"/>
    <property type="evidence" value="ECO:0007669"/>
    <property type="project" value="UniProtKB-KW"/>
</dbReference>
<dbReference type="PROSITE" id="PS50109">
    <property type="entry name" value="HIS_KIN"/>
    <property type="match status" value="1"/>
</dbReference>
<dbReference type="EMBL" id="CP021780">
    <property type="protein sequence ID" value="ASA22876.1"/>
    <property type="molecule type" value="Genomic_DNA"/>
</dbReference>
<dbReference type="InterPro" id="IPR050351">
    <property type="entry name" value="BphY/WalK/GraS-like"/>
</dbReference>
<evidence type="ECO:0000256" key="9">
    <source>
        <dbReference type="ARBA" id="ARBA00023012"/>
    </source>
</evidence>
<feature type="transmembrane region" description="Helical" evidence="10">
    <location>
        <begin position="21"/>
        <end position="39"/>
    </location>
</feature>
<dbReference type="SMART" id="SM00388">
    <property type="entry name" value="HisKA"/>
    <property type="match status" value="1"/>
</dbReference>
<dbReference type="CDD" id="cd00082">
    <property type="entry name" value="HisKA"/>
    <property type="match status" value="1"/>
</dbReference>
<dbReference type="EC" id="2.7.13.3" evidence="3"/>
<evidence type="ECO:0000256" key="5">
    <source>
        <dbReference type="ARBA" id="ARBA00022679"/>
    </source>
</evidence>
<dbReference type="Gene3D" id="3.30.565.10">
    <property type="entry name" value="Histidine kinase-like ATPase, C-terminal domain"/>
    <property type="match status" value="1"/>
</dbReference>
<dbReference type="InterPro" id="IPR036890">
    <property type="entry name" value="HATPase_C_sf"/>
</dbReference>
<keyword evidence="8" id="KW-0067">ATP-binding</keyword>
<evidence type="ECO:0000313" key="12">
    <source>
        <dbReference type="EMBL" id="ASA22876.1"/>
    </source>
</evidence>
<name>A0A2Z2K8G9_9BACL</name>
<dbReference type="SMART" id="SM00387">
    <property type="entry name" value="HATPase_c"/>
    <property type="match status" value="1"/>
</dbReference>
<comment type="subcellular location">
    <subcellularLocation>
        <location evidence="2">Membrane</location>
    </subcellularLocation>
</comment>
<dbReference type="Proteomes" id="UP000249890">
    <property type="component" value="Chromosome"/>
</dbReference>
<proteinExistence type="predicted"/>
<dbReference type="PRINTS" id="PR00344">
    <property type="entry name" value="BCTRLSENSOR"/>
</dbReference>
<dbReference type="GO" id="GO:0000155">
    <property type="term" value="F:phosphorelay sensor kinase activity"/>
    <property type="evidence" value="ECO:0007669"/>
    <property type="project" value="InterPro"/>
</dbReference>
<evidence type="ECO:0000256" key="1">
    <source>
        <dbReference type="ARBA" id="ARBA00000085"/>
    </source>
</evidence>
<keyword evidence="9" id="KW-0902">Two-component regulatory system</keyword>
<gene>
    <name evidence="12" type="ORF">B9T62_19945</name>
</gene>
<dbReference type="Gene3D" id="1.10.287.130">
    <property type="match status" value="1"/>
</dbReference>
<dbReference type="InterPro" id="IPR036097">
    <property type="entry name" value="HisK_dim/P_sf"/>
</dbReference>
<feature type="domain" description="Histidine kinase" evidence="11">
    <location>
        <begin position="208"/>
        <end position="422"/>
    </location>
</feature>
<dbReference type="Pfam" id="PF02518">
    <property type="entry name" value="HATPase_c"/>
    <property type="match status" value="1"/>
</dbReference>
<evidence type="ECO:0000256" key="8">
    <source>
        <dbReference type="ARBA" id="ARBA00022840"/>
    </source>
</evidence>
<accession>A0A2Z2K8G9</accession>
<organism evidence="12 13">
    <name type="scientific">Paenibacillus donghaensis</name>
    <dbReference type="NCBI Taxonomy" id="414771"/>
    <lineage>
        <taxon>Bacteria</taxon>
        <taxon>Bacillati</taxon>
        <taxon>Bacillota</taxon>
        <taxon>Bacilli</taxon>
        <taxon>Bacillales</taxon>
        <taxon>Paenibacillaceae</taxon>
        <taxon>Paenibacillus</taxon>
    </lineage>
</organism>
<keyword evidence="4" id="KW-0597">Phosphoprotein</keyword>
<evidence type="ECO:0000256" key="7">
    <source>
        <dbReference type="ARBA" id="ARBA00022777"/>
    </source>
</evidence>
<comment type="catalytic activity">
    <reaction evidence="1">
        <text>ATP + protein L-histidine = ADP + protein N-phospho-L-histidine.</text>
        <dbReference type="EC" id="2.7.13.3"/>
    </reaction>
</comment>
<evidence type="ECO:0000256" key="10">
    <source>
        <dbReference type="SAM" id="Phobius"/>
    </source>
</evidence>
<keyword evidence="6" id="KW-0547">Nucleotide-binding</keyword>
<dbReference type="GO" id="GO:0005886">
    <property type="term" value="C:plasma membrane"/>
    <property type="evidence" value="ECO:0007669"/>
    <property type="project" value="TreeGrafter"/>
</dbReference>
<evidence type="ECO:0000313" key="13">
    <source>
        <dbReference type="Proteomes" id="UP000249890"/>
    </source>
</evidence>
<evidence type="ECO:0000259" key="11">
    <source>
        <dbReference type="PROSITE" id="PS50109"/>
    </source>
</evidence>
<dbReference type="SUPFAM" id="SSF47384">
    <property type="entry name" value="Homodimeric domain of signal transducing histidine kinase"/>
    <property type="match status" value="1"/>
</dbReference>
<evidence type="ECO:0000256" key="2">
    <source>
        <dbReference type="ARBA" id="ARBA00004370"/>
    </source>
</evidence>
<dbReference type="OrthoDB" id="9773956at2"/>
<dbReference type="CDD" id="cd00075">
    <property type="entry name" value="HATPase"/>
    <property type="match status" value="1"/>
</dbReference>
<protein>
    <recommendedName>
        <fullName evidence="3">histidine kinase</fullName>
        <ecNumber evidence="3">2.7.13.3</ecNumber>
    </recommendedName>
</protein>
<keyword evidence="10" id="KW-0472">Membrane</keyword>
<keyword evidence="5" id="KW-0808">Transferase</keyword>
<dbReference type="SUPFAM" id="SSF55874">
    <property type="entry name" value="ATPase domain of HSP90 chaperone/DNA topoisomerase II/histidine kinase"/>
    <property type="match status" value="1"/>
</dbReference>
<evidence type="ECO:0000256" key="4">
    <source>
        <dbReference type="ARBA" id="ARBA00022553"/>
    </source>
</evidence>
<dbReference type="InterPro" id="IPR003594">
    <property type="entry name" value="HATPase_dom"/>
</dbReference>
<dbReference type="InterPro" id="IPR004358">
    <property type="entry name" value="Sig_transdc_His_kin-like_C"/>
</dbReference>
<dbReference type="InterPro" id="IPR005467">
    <property type="entry name" value="His_kinase_dom"/>
</dbReference>
<dbReference type="GO" id="GO:0004721">
    <property type="term" value="F:phosphoprotein phosphatase activity"/>
    <property type="evidence" value="ECO:0007669"/>
    <property type="project" value="TreeGrafter"/>
</dbReference>